<name>A0A450Y8V7_9GAMM</name>
<dbReference type="AlphaFoldDB" id="A0A450Y8V7"/>
<dbReference type="Gene3D" id="3.30.2020.10">
    <property type="entry name" value="NE0471-like N-terminal domain"/>
    <property type="match status" value="1"/>
</dbReference>
<sequence length="57" mass="6459">MSGILAEPVFAPLREIPEFARFRIDKELDTIVWPNGADPAPGRIYFEAFKNDDDPLP</sequence>
<dbReference type="EMBL" id="CAADFU010000018">
    <property type="protein sequence ID" value="VFK42614.1"/>
    <property type="molecule type" value="Genomic_DNA"/>
</dbReference>
<evidence type="ECO:0000313" key="2">
    <source>
        <dbReference type="EMBL" id="VFK42614.1"/>
    </source>
</evidence>
<dbReference type="EMBL" id="CAADFR010000019">
    <property type="protein sequence ID" value="VFK37974.1"/>
    <property type="molecule type" value="Genomic_DNA"/>
</dbReference>
<proteinExistence type="predicted"/>
<reference evidence="1" key="1">
    <citation type="submission" date="2019-02" db="EMBL/GenBank/DDBJ databases">
        <authorList>
            <person name="Gruber-Vodicka R. H."/>
            <person name="Seah K. B. B."/>
        </authorList>
    </citation>
    <scope>NUCLEOTIDE SEQUENCE</scope>
    <source>
        <strain evidence="2">BECK_S1320</strain>
        <strain evidence="1">BECK_S1321</strain>
    </source>
</reference>
<protein>
    <recommendedName>
        <fullName evidence="3">DUF2442 domain-containing protein</fullName>
    </recommendedName>
</protein>
<evidence type="ECO:0008006" key="3">
    <source>
        <dbReference type="Google" id="ProtNLM"/>
    </source>
</evidence>
<organism evidence="1">
    <name type="scientific">Candidatus Kentrum sp. SD</name>
    <dbReference type="NCBI Taxonomy" id="2126332"/>
    <lineage>
        <taxon>Bacteria</taxon>
        <taxon>Pseudomonadati</taxon>
        <taxon>Pseudomonadota</taxon>
        <taxon>Gammaproteobacteria</taxon>
        <taxon>Candidatus Kentrum</taxon>
    </lineage>
</organism>
<gene>
    <name evidence="2" type="ORF">BECKSD772E_GA0070983_101834</name>
    <name evidence="1" type="ORF">BECKSD772F_GA0070984_101933</name>
</gene>
<dbReference type="SUPFAM" id="SSF143880">
    <property type="entry name" value="NE0471 N-terminal domain-like"/>
    <property type="match status" value="1"/>
</dbReference>
<evidence type="ECO:0000313" key="1">
    <source>
        <dbReference type="EMBL" id="VFK37974.1"/>
    </source>
</evidence>
<dbReference type="InterPro" id="IPR036782">
    <property type="entry name" value="NE0471-like_N"/>
</dbReference>
<accession>A0A450Y8V7</accession>